<dbReference type="EMBL" id="ADLE01000008">
    <property type="protein sequence ID" value="EJZ64504.1"/>
    <property type="molecule type" value="Genomic_DNA"/>
</dbReference>
<evidence type="ECO:0000256" key="1">
    <source>
        <dbReference type="SAM" id="Phobius"/>
    </source>
</evidence>
<dbReference type="HOGENOM" id="CLU_055604_0_1_10"/>
<dbReference type="InterPro" id="IPR001173">
    <property type="entry name" value="Glyco_trans_2-like"/>
</dbReference>
<accession>K0X9R7</accession>
<dbReference type="PANTHER" id="PTHR48090">
    <property type="entry name" value="UNDECAPRENYL-PHOSPHATE 4-DEOXY-4-FORMAMIDO-L-ARABINOSE TRANSFERASE-RELATED"/>
    <property type="match status" value="1"/>
</dbReference>
<feature type="transmembrane region" description="Helical" evidence="1">
    <location>
        <begin position="12"/>
        <end position="35"/>
    </location>
</feature>
<feature type="transmembrane region" description="Helical" evidence="1">
    <location>
        <begin position="360"/>
        <end position="378"/>
    </location>
</feature>
<dbReference type="eggNOG" id="COG1215">
    <property type="taxonomic scope" value="Bacteria"/>
</dbReference>
<feature type="domain" description="Glycosyltransferase 2-like" evidence="2">
    <location>
        <begin position="60"/>
        <end position="180"/>
    </location>
</feature>
<dbReference type="InterPro" id="IPR050256">
    <property type="entry name" value="Glycosyltransferase_2"/>
</dbReference>
<keyword evidence="1" id="KW-1133">Transmembrane helix</keyword>
<evidence type="ECO:0000313" key="3">
    <source>
        <dbReference type="EMBL" id="EJZ64504.1"/>
    </source>
</evidence>
<dbReference type="InterPro" id="IPR029044">
    <property type="entry name" value="Nucleotide-diphossugar_trans"/>
</dbReference>
<gene>
    <name evidence="3" type="ORF">HMPREF9448_00981</name>
</gene>
<protein>
    <recommendedName>
        <fullName evidence="2">Glycosyltransferase 2-like domain-containing protein</fullName>
    </recommendedName>
</protein>
<dbReference type="GeneID" id="77848285"/>
<dbReference type="Gene3D" id="3.90.550.10">
    <property type="entry name" value="Spore Coat Polysaccharide Biosynthesis Protein SpsA, Chain A"/>
    <property type="match status" value="1"/>
</dbReference>
<dbReference type="Pfam" id="PF00535">
    <property type="entry name" value="Glycos_transf_2"/>
    <property type="match status" value="1"/>
</dbReference>
<dbReference type="Proteomes" id="UP000006044">
    <property type="component" value="Unassembled WGS sequence"/>
</dbReference>
<organism evidence="3 4">
    <name type="scientific">Barnesiella intestinihominis YIT 11860</name>
    <dbReference type="NCBI Taxonomy" id="742726"/>
    <lineage>
        <taxon>Bacteria</taxon>
        <taxon>Pseudomonadati</taxon>
        <taxon>Bacteroidota</taxon>
        <taxon>Bacteroidia</taxon>
        <taxon>Bacteroidales</taxon>
        <taxon>Barnesiellaceae</taxon>
        <taxon>Barnesiella</taxon>
    </lineage>
</organism>
<feature type="transmembrane region" description="Helical" evidence="1">
    <location>
        <begin position="330"/>
        <end position="348"/>
    </location>
</feature>
<dbReference type="SUPFAM" id="SSF53448">
    <property type="entry name" value="Nucleotide-diphospho-sugar transferases"/>
    <property type="match status" value="1"/>
</dbReference>
<keyword evidence="1" id="KW-0472">Membrane</keyword>
<feature type="transmembrane region" description="Helical" evidence="1">
    <location>
        <begin position="306"/>
        <end position="324"/>
    </location>
</feature>
<evidence type="ECO:0000259" key="2">
    <source>
        <dbReference type="Pfam" id="PF00535"/>
    </source>
</evidence>
<dbReference type="STRING" id="742726.HMPREF9448_00981"/>
<keyword evidence="1" id="KW-0812">Transmembrane</keyword>
<keyword evidence="4" id="KW-1185">Reference proteome</keyword>
<proteinExistence type="predicted"/>
<comment type="caution">
    <text evidence="3">The sequence shown here is derived from an EMBL/GenBank/DDBJ whole genome shotgun (WGS) entry which is preliminary data.</text>
</comment>
<dbReference type="OrthoDB" id="9800276at2"/>
<name>K0X9R7_9BACT</name>
<sequence>MDLNFSWDFSTPEIYCLGILILIWIIEIIYQFYLFNRPFHFYQKEKNGKIEYTHQYPAVSVIVYAQNDAENLVKYMPKILNQAYPEFEVIVVNDDSTDDSKDILSVLETQYKNLYHTYVPEGSRNLSHKKLALTLGIKAARYDIVVFTNANCDPRNNEWLATIARNFVPGIDIVLGYTAIERKEKEKFSFWYCSYDQLLFSIRYLSFALINRPYMGVSSNMAYRKELFFKNKGFSKFLHLHYGDDDLFINEIANRTNTRVEISEAGQMTATYQDNYEAWKELKLQYDFTSKYLHTTAKSIFGIAKFFDYAFDILFVCLWVEGIIHNWTTAVLASILALSLFSIKVIVYRRAAKILRKPRLFFSLPFFSFIQPCINLYFKVIGSVTRKKNFTWR</sequence>
<dbReference type="RefSeq" id="WP_008861472.1">
    <property type="nucleotide sequence ID" value="NZ_CAXSNY010000001.1"/>
</dbReference>
<dbReference type="AlphaFoldDB" id="K0X9R7"/>
<reference evidence="3 4" key="1">
    <citation type="submission" date="2012-08" db="EMBL/GenBank/DDBJ databases">
        <title>The Genome Sequence of Barnesiella intestinihominis YIT 11860.</title>
        <authorList>
            <consortium name="The Broad Institute Genome Sequencing Platform"/>
            <person name="Earl A."/>
            <person name="Ward D."/>
            <person name="Feldgarden M."/>
            <person name="Gevers D."/>
            <person name="Morotomi M."/>
            <person name="Walker B."/>
            <person name="Young S.K."/>
            <person name="Zeng Q."/>
            <person name="Gargeya S."/>
            <person name="Fitzgerald M."/>
            <person name="Haas B."/>
            <person name="Abouelleil A."/>
            <person name="Alvarado L."/>
            <person name="Arachchi H.M."/>
            <person name="Berlin A.M."/>
            <person name="Chapman S.B."/>
            <person name="Goldberg J."/>
            <person name="Griggs A."/>
            <person name="Gujja S."/>
            <person name="Hansen M."/>
            <person name="Howarth C."/>
            <person name="Imamovic A."/>
            <person name="Larimer J."/>
            <person name="McCowen C."/>
            <person name="Montmayeur A."/>
            <person name="Murphy C."/>
            <person name="Neiman D."/>
            <person name="Pearson M."/>
            <person name="Priest M."/>
            <person name="Roberts A."/>
            <person name="Saif S."/>
            <person name="Shea T."/>
            <person name="Sisk P."/>
            <person name="Sykes S."/>
            <person name="Wortman J."/>
            <person name="Nusbaum C."/>
            <person name="Birren B."/>
        </authorList>
    </citation>
    <scope>NUCLEOTIDE SEQUENCE [LARGE SCALE GENOMIC DNA]</scope>
    <source>
        <strain evidence="3 4">YIT 11860</strain>
    </source>
</reference>
<evidence type="ECO:0000313" key="4">
    <source>
        <dbReference type="Proteomes" id="UP000006044"/>
    </source>
</evidence>